<dbReference type="WBParaSite" id="ES5_v2.g30178.t1">
    <property type="protein sequence ID" value="ES5_v2.g30178.t1"/>
    <property type="gene ID" value="ES5_v2.g30178"/>
</dbReference>
<sequence length="175" mass="19674">MLLRISRNPRILCYRPVSSDSSKDGNKVKEVSKADAKTSPNKELKLGKDEEVKKTAQPSYLGYLSGVISYVWPLGSVISGVTIGKEDKSTERVVPVAVKRASREEVTQKTDILVKKFLLAESTQSRILRVEELNRHLMSYPASRLAAIEKTKLIPSLLKFRAHASDEYLKEESRQ</sequence>
<evidence type="ECO:0000313" key="2">
    <source>
        <dbReference type="WBParaSite" id="ES5_v2.g30178.t1"/>
    </source>
</evidence>
<dbReference type="Proteomes" id="UP000887579">
    <property type="component" value="Unplaced"/>
</dbReference>
<proteinExistence type="predicted"/>
<organism evidence="1 2">
    <name type="scientific">Panagrolaimus sp. ES5</name>
    <dbReference type="NCBI Taxonomy" id="591445"/>
    <lineage>
        <taxon>Eukaryota</taxon>
        <taxon>Metazoa</taxon>
        <taxon>Ecdysozoa</taxon>
        <taxon>Nematoda</taxon>
        <taxon>Chromadorea</taxon>
        <taxon>Rhabditida</taxon>
        <taxon>Tylenchina</taxon>
        <taxon>Panagrolaimomorpha</taxon>
        <taxon>Panagrolaimoidea</taxon>
        <taxon>Panagrolaimidae</taxon>
        <taxon>Panagrolaimus</taxon>
    </lineage>
</organism>
<name>A0AC34GKU0_9BILA</name>
<reference evidence="2" key="1">
    <citation type="submission" date="2022-11" db="UniProtKB">
        <authorList>
            <consortium name="WormBaseParasite"/>
        </authorList>
    </citation>
    <scope>IDENTIFICATION</scope>
</reference>
<accession>A0AC34GKU0</accession>
<evidence type="ECO:0000313" key="1">
    <source>
        <dbReference type="Proteomes" id="UP000887579"/>
    </source>
</evidence>
<protein>
    <submittedName>
        <fullName evidence="2">Uncharacterized protein</fullName>
    </submittedName>
</protein>